<dbReference type="PROSITE" id="PS50157">
    <property type="entry name" value="ZINC_FINGER_C2H2_2"/>
    <property type="match status" value="1"/>
</dbReference>
<organism evidence="15">
    <name type="scientific">Gongylonema pulchrum</name>
    <dbReference type="NCBI Taxonomy" id="637853"/>
    <lineage>
        <taxon>Eukaryota</taxon>
        <taxon>Metazoa</taxon>
        <taxon>Ecdysozoa</taxon>
        <taxon>Nematoda</taxon>
        <taxon>Chromadorea</taxon>
        <taxon>Rhabditida</taxon>
        <taxon>Spirurina</taxon>
        <taxon>Spiruromorpha</taxon>
        <taxon>Spiruroidea</taxon>
        <taxon>Gongylonematidae</taxon>
        <taxon>Gongylonema</taxon>
    </lineage>
</organism>
<evidence type="ECO:0000256" key="2">
    <source>
        <dbReference type="ARBA" id="ARBA00022723"/>
    </source>
</evidence>
<dbReference type="GO" id="GO:0000978">
    <property type="term" value="F:RNA polymerase II cis-regulatory region sequence-specific DNA binding"/>
    <property type="evidence" value="ECO:0007669"/>
    <property type="project" value="TreeGrafter"/>
</dbReference>
<evidence type="ECO:0000256" key="11">
    <source>
        <dbReference type="SAM" id="MobiDB-lite"/>
    </source>
</evidence>
<dbReference type="Gene3D" id="3.30.160.60">
    <property type="entry name" value="Classic Zinc Finger"/>
    <property type="match status" value="2"/>
</dbReference>
<keyword evidence="8" id="KW-0539">Nucleus</keyword>
<evidence type="ECO:0000256" key="1">
    <source>
        <dbReference type="ARBA" id="ARBA00004123"/>
    </source>
</evidence>
<evidence type="ECO:0000256" key="4">
    <source>
        <dbReference type="ARBA" id="ARBA00022771"/>
    </source>
</evidence>
<dbReference type="InterPro" id="IPR051565">
    <property type="entry name" value="Sal_C2H2-zinc-finger"/>
</dbReference>
<dbReference type="FunFam" id="3.30.160.60:FF:000130">
    <property type="entry name" value="Spalt-like transcription factor 4"/>
    <property type="match status" value="1"/>
</dbReference>
<evidence type="ECO:0000256" key="9">
    <source>
        <dbReference type="ARBA" id="ARBA00038474"/>
    </source>
</evidence>
<dbReference type="OrthoDB" id="8113227at2759"/>
<keyword evidence="7" id="KW-0804">Transcription</keyword>
<dbReference type="SUPFAM" id="SSF57667">
    <property type="entry name" value="beta-beta-alpha zinc fingers"/>
    <property type="match status" value="1"/>
</dbReference>
<protein>
    <submittedName>
        <fullName evidence="15">C2H2-type domain-containing protein</fullName>
    </submittedName>
</protein>
<evidence type="ECO:0000256" key="3">
    <source>
        <dbReference type="ARBA" id="ARBA00022737"/>
    </source>
</evidence>
<feature type="region of interest" description="Disordered" evidence="11">
    <location>
        <begin position="1"/>
        <end position="31"/>
    </location>
</feature>
<comment type="subcellular location">
    <subcellularLocation>
        <location evidence="1">Nucleus</location>
    </subcellularLocation>
</comment>
<feature type="domain" description="C2H2-type" evidence="12">
    <location>
        <begin position="104"/>
        <end position="132"/>
    </location>
</feature>
<dbReference type="InterPro" id="IPR036236">
    <property type="entry name" value="Znf_C2H2_sf"/>
</dbReference>
<evidence type="ECO:0000313" key="13">
    <source>
        <dbReference type="EMBL" id="VDN30650.1"/>
    </source>
</evidence>
<dbReference type="SMART" id="SM00355">
    <property type="entry name" value="ZnF_C2H2"/>
    <property type="match status" value="2"/>
</dbReference>
<evidence type="ECO:0000313" key="15">
    <source>
        <dbReference type="WBParaSite" id="GPUH_0001792001-mRNA-1"/>
    </source>
</evidence>
<keyword evidence="2" id="KW-0479">Metal-binding</keyword>
<name>A0A183EAA4_9BILA</name>
<feature type="compositionally biased region" description="Polar residues" evidence="11">
    <location>
        <begin position="1"/>
        <end position="17"/>
    </location>
</feature>
<dbReference type="EMBL" id="UYRT01085854">
    <property type="protein sequence ID" value="VDN30650.1"/>
    <property type="molecule type" value="Genomic_DNA"/>
</dbReference>
<dbReference type="WBParaSite" id="GPUH_0001792001-mRNA-1">
    <property type="protein sequence ID" value="GPUH_0001792001-mRNA-1"/>
    <property type="gene ID" value="GPUH_0001792001"/>
</dbReference>
<dbReference type="GO" id="GO:0000981">
    <property type="term" value="F:DNA-binding transcription factor activity, RNA polymerase II-specific"/>
    <property type="evidence" value="ECO:0007669"/>
    <property type="project" value="TreeGrafter"/>
</dbReference>
<reference evidence="15" key="1">
    <citation type="submission" date="2016-06" db="UniProtKB">
        <authorList>
            <consortium name="WormBaseParasite"/>
        </authorList>
    </citation>
    <scope>IDENTIFICATION</scope>
</reference>
<dbReference type="PANTHER" id="PTHR23233:SF84">
    <property type="entry name" value="FI23031P1"/>
    <property type="match status" value="1"/>
</dbReference>
<keyword evidence="5" id="KW-0862">Zinc</keyword>
<comment type="similarity">
    <text evidence="9">Belongs to the sal C2H2-type zinc-finger protein family.</text>
</comment>
<dbReference type="GO" id="GO:0008270">
    <property type="term" value="F:zinc ion binding"/>
    <property type="evidence" value="ECO:0007669"/>
    <property type="project" value="UniProtKB-KW"/>
</dbReference>
<proteinExistence type="inferred from homology"/>
<dbReference type="InterPro" id="IPR013087">
    <property type="entry name" value="Znf_C2H2_type"/>
</dbReference>
<evidence type="ECO:0000313" key="14">
    <source>
        <dbReference type="Proteomes" id="UP000271098"/>
    </source>
</evidence>
<dbReference type="AlphaFoldDB" id="A0A183EAA4"/>
<evidence type="ECO:0000256" key="6">
    <source>
        <dbReference type="ARBA" id="ARBA00023015"/>
    </source>
</evidence>
<dbReference type="PROSITE" id="PS00028">
    <property type="entry name" value="ZINC_FINGER_C2H2_1"/>
    <property type="match status" value="1"/>
</dbReference>
<gene>
    <name evidence="13" type="ORF">GPUH_LOCUS17895</name>
</gene>
<dbReference type="GO" id="GO:0005634">
    <property type="term" value="C:nucleus"/>
    <property type="evidence" value="ECO:0007669"/>
    <property type="project" value="UniProtKB-SubCell"/>
</dbReference>
<evidence type="ECO:0000256" key="7">
    <source>
        <dbReference type="ARBA" id="ARBA00023163"/>
    </source>
</evidence>
<keyword evidence="14" id="KW-1185">Reference proteome</keyword>
<evidence type="ECO:0000259" key="12">
    <source>
        <dbReference type="PROSITE" id="PS50157"/>
    </source>
</evidence>
<accession>A0A183EAA4</accession>
<evidence type="ECO:0000256" key="8">
    <source>
        <dbReference type="ARBA" id="ARBA00023242"/>
    </source>
</evidence>
<keyword evidence="3" id="KW-0677">Repeat</keyword>
<dbReference type="Proteomes" id="UP000271098">
    <property type="component" value="Unassembled WGS sequence"/>
</dbReference>
<keyword evidence="4 10" id="KW-0863">Zinc-finger</keyword>
<evidence type="ECO:0000256" key="5">
    <source>
        <dbReference type="ARBA" id="ARBA00022833"/>
    </source>
</evidence>
<sequence length="149" mass="16817">MKYFFSNSSQLGHSSTGIHLERGQSPRYNPLRGGPESWLPLPVVGQASQSSLPRSAQVTWLPVLPHEKIRENMKYPVKCALCKKCYERGYMALHERVHTGEQPFQCPICSRRFSVKSNMKVHVAEVHAIRDPSVLEVLIELAAMGPKHP</sequence>
<keyword evidence="6" id="KW-0805">Transcription regulation</keyword>
<reference evidence="13 14" key="2">
    <citation type="submission" date="2018-11" db="EMBL/GenBank/DDBJ databases">
        <authorList>
            <consortium name="Pathogen Informatics"/>
        </authorList>
    </citation>
    <scope>NUCLEOTIDE SEQUENCE [LARGE SCALE GENOMIC DNA]</scope>
</reference>
<dbReference type="PANTHER" id="PTHR23233">
    <property type="entry name" value="SAL-LIKE PROTEIN"/>
    <property type="match status" value="1"/>
</dbReference>
<evidence type="ECO:0000256" key="10">
    <source>
        <dbReference type="PROSITE-ProRule" id="PRU00042"/>
    </source>
</evidence>